<dbReference type="AlphaFoldDB" id="A0A973W2M0"/>
<dbReference type="EMBL" id="JAAOLE020000001">
    <property type="protein sequence ID" value="NVI46477.1"/>
    <property type="molecule type" value="Genomic_DNA"/>
</dbReference>
<reference evidence="1" key="1">
    <citation type="submission" date="2020-06" db="EMBL/GenBank/DDBJ databases">
        <title>Whole Genome Sequence of Bradyrhizobium sp. Strain 1S1.</title>
        <authorList>
            <person name="Bromfield E.S.P."/>
            <person name="Cloutier S."/>
        </authorList>
    </citation>
    <scope>NUCLEOTIDE SEQUENCE [LARGE SCALE GENOMIC DNA]</scope>
    <source>
        <strain evidence="1">1S1</strain>
    </source>
</reference>
<name>A0A973W2M0_9BRAD</name>
<dbReference type="InterPro" id="IPR012337">
    <property type="entry name" value="RNaseH-like_sf"/>
</dbReference>
<proteinExistence type="predicted"/>
<dbReference type="SUPFAM" id="SSF53098">
    <property type="entry name" value="Ribonuclease H-like"/>
    <property type="match status" value="1"/>
</dbReference>
<protein>
    <submittedName>
        <fullName evidence="1">Uncharacterized protein</fullName>
    </submittedName>
</protein>
<dbReference type="RefSeq" id="WP_166205796.1">
    <property type="nucleotide sequence ID" value="NZ_CP088285.1"/>
</dbReference>
<dbReference type="Gene3D" id="3.30.420.10">
    <property type="entry name" value="Ribonuclease H-like superfamily/Ribonuclease H"/>
    <property type="match status" value="1"/>
</dbReference>
<sequence>MTTKPSILTFDPSRKLGYGAGPIGGTPELGTVTLGNDNTPDIEVYGRCARAVDDLIVKHQPALIVVEQPFYIKGESNYGTTQLLHGLYGCICGMARSRNVQCWSVAVQTWRAMALGTAKFHGRDGAKQAMLAYCKNVGWVAVDDNAADAGGMWIWGCSTFAPYGQVPRDAFTAGVLAW</sequence>
<dbReference type="GO" id="GO:0003676">
    <property type="term" value="F:nucleic acid binding"/>
    <property type="evidence" value="ECO:0007669"/>
    <property type="project" value="InterPro"/>
</dbReference>
<dbReference type="InterPro" id="IPR036397">
    <property type="entry name" value="RNaseH_sf"/>
</dbReference>
<comment type="caution">
    <text evidence="1">The sequence shown here is derived from an EMBL/GenBank/DDBJ whole genome shotgun (WGS) entry which is preliminary data.</text>
</comment>
<evidence type="ECO:0000313" key="1">
    <source>
        <dbReference type="EMBL" id="NVI46477.1"/>
    </source>
</evidence>
<accession>A0A973W2M0</accession>
<organism evidence="1">
    <name type="scientific">Bradyrhizobium septentrionale</name>
    <dbReference type="NCBI Taxonomy" id="1404411"/>
    <lineage>
        <taxon>Bacteria</taxon>
        <taxon>Pseudomonadati</taxon>
        <taxon>Pseudomonadota</taxon>
        <taxon>Alphaproteobacteria</taxon>
        <taxon>Hyphomicrobiales</taxon>
        <taxon>Nitrobacteraceae</taxon>
        <taxon>Bradyrhizobium</taxon>
    </lineage>
</organism>
<gene>
    <name evidence="1" type="ORF">HAP48_026660</name>
</gene>